<feature type="compositionally biased region" description="Basic and acidic residues" evidence="1">
    <location>
        <begin position="70"/>
        <end position="79"/>
    </location>
</feature>
<feature type="region of interest" description="Disordered" evidence="1">
    <location>
        <begin position="50"/>
        <end position="102"/>
    </location>
</feature>
<dbReference type="AlphaFoldDB" id="A0A3M0CUN6"/>
<feature type="compositionally biased region" description="Basic and acidic residues" evidence="1">
    <location>
        <begin position="88"/>
        <end position="102"/>
    </location>
</feature>
<evidence type="ECO:0000256" key="1">
    <source>
        <dbReference type="SAM" id="MobiDB-lite"/>
    </source>
</evidence>
<evidence type="ECO:0000313" key="2">
    <source>
        <dbReference type="EMBL" id="RMB13018.1"/>
    </source>
</evidence>
<gene>
    <name evidence="2" type="ORF">BXY39_0008</name>
</gene>
<evidence type="ECO:0000313" key="3">
    <source>
        <dbReference type="Proteomes" id="UP000271227"/>
    </source>
</evidence>
<accession>A0A3M0CUN6</accession>
<keyword evidence="3" id="KW-1185">Reference proteome</keyword>
<organism evidence="2 3">
    <name type="scientific">Eilatimonas milleporae</name>
    <dbReference type="NCBI Taxonomy" id="911205"/>
    <lineage>
        <taxon>Bacteria</taxon>
        <taxon>Pseudomonadati</taxon>
        <taxon>Pseudomonadota</taxon>
        <taxon>Alphaproteobacteria</taxon>
        <taxon>Kordiimonadales</taxon>
        <taxon>Kordiimonadaceae</taxon>
        <taxon>Eilatimonas</taxon>
    </lineage>
</organism>
<name>A0A3M0CUN6_9PROT</name>
<comment type="caution">
    <text evidence="2">The sequence shown here is derived from an EMBL/GenBank/DDBJ whole genome shotgun (WGS) entry which is preliminary data.</text>
</comment>
<dbReference type="EMBL" id="REFR01000001">
    <property type="protein sequence ID" value="RMB13018.1"/>
    <property type="molecule type" value="Genomic_DNA"/>
</dbReference>
<dbReference type="Proteomes" id="UP000271227">
    <property type="component" value="Unassembled WGS sequence"/>
</dbReference>
<proteinExistence type="predicted"/>
<reference evidence="2 3" key="1">
    <citation type="submission" date="2018-10" db="EMBL/GenBank/DDBJ databases">
        <title>Genomic Encyclopedia of Archaeal and Bacterial Type Strains, Phase II (KMG-II): from individual species to whole genera.</title>
        <authorList>
            <person name="Goeker M."/>
        </authorList>
    </citation>
    <scope>NUCLEOTIDE SEQUENCE [LARGE SCALE GENOMIC DNA]</scope>
    <source>
        <strain evidence="2 3">DSM 25217</strain>
    </source>
</reference>
<dbReference type="InParanoid" id="A0A3M0CUN6"/>
<sequence>MTLDSSDDDFEATMDRLSHEIATGIQELLIRSVNLRVDIGPVLSKEQRQKLMALPSTMHQRQGTRRRRGHDGQGHDGQGHDGQGQGGGHEHNGDRTRGNIER</sequence>
<protein>
    <submittedName>
        <fullName evidence="2">Uncharacterized protein</fullName>
    </submittedName>
</protein>